<dbReference type="STRING" id="1423781.FD06_GL000585"/>
<evidence type="ECO:0000313" key="4">
    <source>
        <dbReference type="Proteomes" id="UP000052012"/>
    </source>
</evidence>
<organism evidence="3 4">
    <name type="scientific">Apilactobacillus ozensis DSM 23829 = JCM 17196</name>
    <dbReference type="NCBI Taxonomy" id="1423781"/>
    <lineage>
        <taxon>Bacteria</taxon>
        <taxon>Bacillati</taxon>
        <taxon>Bacillota</taxon>
        <taxon>Bacilli</taxon>
        <taxon>Lactobacillales</taxon>
        <taxon>Lactobacillaceae</taxon>
        <taxon>Apilactobacillus</taxon>
    </lineage>
</organism>
<proteinExistence type="predicted"/>
<dbReference type="Gene3D" id="6.10.250.2410">
    <property type="match status" value="1"/>
</dbReference>
<gene>
    <name evidence="3" type="ORF">FD06_GL000585</name>
</gene>
<evidence type="ECO:0000256" key="1">
    <source>
        <dbReference type="ARBA" id="ARBA00022829"/>
    </source>
</evidence>
<accession>A0A0R2AVG2</accession>
<evidence type="ECO:0000313" key="3">
    <source>
        <dbReference type="EMBL" id="KRM67865.1"/>
    </source>
</evidence>
<dbReference type="PATRIC" id="fig|1423781.4.peg.598"/>
<name>A0A0R2AVG2_9LACO</name>
<dbReference type="PANTHER" id="PTHR33969">
    <property type="entry name" value="SEGREGATION AND CONDENSATION PROTEIN A"/>
    <property type="match status" value="1"/>
</dbReference>
<dbReference type="InterPro" id="IPR003768">
    <property type="entry name" value="ScpA"/>
</dbReference>
<evidence type="ECO:0000256" key="2">
    <source>
        <dbReference type="ARBA" id="ARBA00044777"/>
    </source>
</evidence>
<dbReference type="EMBL" id="AYYQ01000035">
    <property type="protein sequence ID" value="KRM67865.1"/>
    <property type="molecule type" value="Genomic_DNA"/>
</dbReference>
<sequence length="208" mass="24850">MDIYDIQISQITNQYNNYLEHMKKLNIDIAGEYFVMSAKLMNIKAKMLLPSYDDDFNEVEEDPREDLVQQLLEYKHYKNLANHLLTLKEKQSNFYTADINQYNQNSIIKNSDVDLLKTIYINLMKNKRFRDTGNVHSIQKWHYSIEQQSNLIMDKLSNNHKTNFMDIFDFKYDLEEVITDFLAVLQMSKNKLIKLSQLNNELFLEKLN</sequence>
<keyword evidence="4" id="KW-1185">Reference proteome</keyword>
<comment type="caution">
    <text evidence="3">The sequence shown here is derived from an EMBL/GenBank/DDBJ whole genome shotgun (WGS) entry which is preliminary data.</text>
</comment>
<dbReference type="PANTHER" id="PTHR33969:SF2">
    <property type="entry name" value="SEGREGATION AND CONDENSATION PROTEIN A"/>
    <property type="match status" value="1"/>
</dbReference>
<dbReference type="GO" id="GO:0007059">
    <property type="term" value="P:chromosome segregation"/>
    <property type="evidence" value="ECO:0007669"/>
    <property type="project" value="UniProtKB-KW"/>
</dbReference>
<keyword evidence="1" id="KW-0159">Chromosome partition</keyword>
<reference evidence="3 4" key="1">
    <citation type="journal article" date="2015" name="Genome Announc.">
        <title>Expanding the biotechnology potential of lactobacilli through comparative genomics of 213 strains and associated genera.</title>
        <authorList>
            <person name="Sun Z."/>
            <person name="Harris H.M."/>
            <person name="McCann A."/>
            <person name="Guo C."/>
            <person name="Argimon S."/>
            <person name="Zhang W."/>
            <person name="Yang X."/>
            <person name="Jeffery I.B."/>
            <person name="Cooney J.C."/>
            <person name="Kagawa T.F."/>
            <person name="Liu W."/>
            <person name="Song Y."/>
            <person name="Salvetti E."/>
            <person name="Wrobel A."/>
            <person name="Rasinkangas P."/>
            <person name="Parkhill J."/>
            <person name="Rea M.C."/>
            <person name="O'Sullivan O."/>
            <person name="Ritari J."/>
            <person name="Douillard F.P."/>
            <person name="Paul Ross R."/>
            <person name="Yang R."/>
            <person name="Briner A.E."/>
            <person name="Felis G.E."/>
            <person name="de Vos W.M."/>
            <person name="Barrangou R."/>
            <person name="Klaenhammer T.R."/>
            <person name="Caufield P.W."/>
            <person name="Cui Y."/>
            <person name="Zhang H."/>
            <person name="O'Toole P.W."/>
        </authorList>
    </citation>
    <scope>NUCLEOTIDE SEQUENCE [LARGE SCALE GENOMIC DNA]</scope>
    <source>
        <strain evidence="3 4">DSM 23829</strain>
    </source>
</reference>
<dbReference type="Proteomes" id="UP000052012">
    <property type="component" value="Unassembled WGS sequence"/>
</dbReference>
<protein>
    <recommendedName>
        <fullName evidence="2">Segregation and condensation protein A</fullName>
    </recommendedName>
</protein>
<dbReference type="Pfam" id="PF02616">
    <property type="entry name" value="SMC_ScpA"/>
    <property type="match status" value="1"/>
</dbReference>
<dbReference type="AlphaFoldDB" id="A0A0R2AVG2"/>